<proteinExistence type="predicted"/>
<keyword evidence="10" id="KW-0998">Cell outer membrane</keyword>
<dbReference type="InterPro" id="IPR023614">
    <property type="entry name" value="Porin_dom_sf"/>
</dbReference>
<dbReference type="SUPFAM" id="SSF56935">
    <property type="entry name" value="Porins"/>
    <property type="match status" value="1"/>
</dbReference>
<reference evidence="13 14" key="1">
    <citation type="submission" date="2014-12" db="EMBL/GenBank/DDBJ databases">
        <title>Mercury Reductase activity and rhizosphere competence traits in the genome of root associated Photobacterium halotolerans MELD1.</title>
        <authorList>
            <person name="Mathew D.C."/>
            <person name="Huang C.-C."/>
        </authorList>
    </citation>
    <scope>NUCLEOTIDE SEQUENCE [LARGE SCALE GENOMIC DNA]</scope>
    <source>
        <strain evidence="13 14">MELD1</strain>
    </source>
</reference>
<accession>A0A0F5VI55</accession>
<dbReference type="CDD" id="cd00342">
    <property type="entry name" value="gram_neg_porins"/>
    <property type="match status" value="1"/>
</dbReference>
<keyword evidence="4" id="KW-1134">Transmembrane beta strand</keyword>
<evidence type="ECO:0000256" key="9">
    <source>
        <dbReference type="ARBA" id="ARBA00023136"/>
    </source>
</evidence>
<keyword evidence="14" id="KW-1185">Reference proteome</keyword>
<dbReference type="GO" id="GO:0046930">
    <property type="term" value="C:pore complex"/>
    <property type="evidence" value="ECO:0007669"/>
    <property type="project" value="UniProtKB-KW"/>
</dbReference>
<gene>
    <name evidence="13" type="ORF">KY46_01370</name>
</gene>
<protein>
    <submittedName>
        <fullName evidence="13">Membrane protein</fullName>
    </submittedName>
</protein>
<keyword evidence="9" id="KW-0472">Membrane</keyword>
<dbReference type="OrthoDB" id="6211369at2"/>
<comment type="caution">
    <text evidence="13">The sequence shown here is derived from an EMBL/GenBank/DDBJ whole genome shotgun (WGS) entry which is preliminary data.</text>
</comment>
<dbReference type="InterPro" id="IPR033900">
    <property type="entry name" value="Gram_neg_porin_domain"/>
</dbReference>
<dbReference type="AlphaFoldDB" id="A0A0F5VI55"/>
<name>A0A0F5VI55_9GAMM</name>
<evidence type="ECO:0000313" key="13">
    <source>
        <dbReference type="EMBL" id="KKD01794.1"/>
    </source>
</evidence>
<evidence type="ECO:0000256" key="5">
    <source>
        <dbReference type="ARBA" id="ARBA00022692"/>
    </source>
</evidence>
<comment type="subunit">
    <text evidence="2">Homotrimer.</text>
</comment>
<evidence type="ECO:0000256" key="6">
    <source>
        <dbReference type="ARBA" id="ARBA00022729"/>
    </source>
</evidence>
<feature type="domain" description="Porin" evidence="12">
    <location>
        <begin position="8"/>
        <end position="323"/>
    </location>
</feature>
<evidence type="ECO:0000256" key="3">
    <source>
        <dbReference type="ARBA" id="ARBA00022448"/>
    </source>
</evidence>
<keyword evidence="7" id="KW-0406">Ion transport</keyword>
<evidence type="ECO:0000256" key="1">
    <source>
        <dbReference type="ARBA" id="ARBA00004571"/>
    </source>
</evidence>
<dbReference type="Proteomes" id="UP000033633">
    <property type="component" value="Unassembled WGS sequence"/>
</dbReference>
<dbReference type="GO" id="GO:0009279">
    <property type="term" value="C:cell outer membrane"/>
    <property type="evidence" value="ECO:0007669"/>
    <property type="project" value="UniProtKB-SubCell"/>
</dbReference>
<evidence type="ECO:0000256" key="2">
    <source>
        <dbReference type="ARBA" id="ARBA00011233"/>
    </source>
</evidence>
<dbReference type="GO" id="GO:0006811">
    <property type="term" value="P:monoatomic ion transport"/>
    <property type="evidence" value="ECO:0007669"/>
    <property type="project" value="UniProtKB-KW"/>
</dbReference>
<dbReference type="PANTHER" id="PTHR34501:SF9">
    <property type="entry name" value="MAJOR OUTER MEMBRANE PROTEIN P.IA"/>
    <property type="match status" value="1"/>
</dbReference>
<evidence type="ECO:0000256" key="10">
    <source>
        <dbReference type="ARBA" id="ARBA00023237"/>
    </source>
</evidence>
<dbReference type="Pfam" id="PF13609">
    <property type="entry name" value="Porin_4"/>
    <property type="match status" value="1"/>
</dbReference>
<dbReference type="STRING" id="265726.KY46_01370"/>
<dbReference type="GO" id="GO:0015288">
    <property type="term" value="F:porin activity"/>
    <property type="evidence" value="ECO:0007669"/>
    <property type="project" value="UniProtKB-KW"/>
</dbReference>
<evidence type="ECO:0000259" key="12">
    <source>
        <dbReference type="Pfam" id="PF13609"/>
    </source>
</evidence>
<evidence type="ECO:0000256" key="4">
    <source>
        <dbReference type="ARBA" id="ARBA00022452"/>
    </source>
</evidence>
<evidence type="ECO:0000256" key="7">
    <source>
        <dbReference type="ARBA" id="ARBA00023065"/>
    </source>
</evidence>
<keyword evidence="8" id="KW-0626">Porin</keyword>
<comment type="subcellular location">
    <subcellularLocation>
        <location evidence="1">Cell outer membrane</location>
        <topology evidence="1">Multi-pass membrane protein</topology>
    </subcellularLocation>
</comment>
<evidence type="ECO:0000256" key="11">
    <source>
        <dbReference type="SAM" id="SignalP"/>
    </source>
</evidence>
<dbReference type="RefSeq" id="WP_046219129.1">
    <property type="nucleotide sequence ID" value="NZ_JWYV01000001.1"/>
</dbReference>
<keyword evidence="5" id="KW-0812">Transmembrane</keyword>
<feature type="chain" id="PRO_5002496807" evidence="11">
    <location>
        <begin position="22"/>
        <end position="352"/>
    </location>
</feature>
<keyword evidence="3" id="KW-0813">Transport</keyword>
<keyword evidence="6 11" id="KW-0732">Signal</keyword>
<dbReference type="PANTHER" id="PTHR34501">
    <property type="entry name" value="PROTEIN YDDL-RELATED"/>
    <property type="match status" value="1"/>
</dbReference>
<organism evidence="13 14">
    <name type="scientific">Photobacterium halotolerans</name>
    <dbReference type="NCBI Taxonomy" id="265726"/>
    <lineage>
        <taxon>Bacteria</taxon>
        <taxon>Pseudomonadati</taxon>
        <taxon>Pseudomonadota</taxon>
        <taxon>Gammaproteobacteria</taxon>
        <taxon>Vibrionales</taxon>
        <taxon>Vibrionaceae</taxon>
        <taxon>Photobacterium</taxon>
    </lineage>
</organism>
<dbReference type="PATRIC" id="fig|265726.11.peg.292"/>
<evidence type="ECO:0000313" key="14">
    <source>
        <dbReference type="Proteomes" id="UP000033633"/>
    </source>
</evidence>
<dbReference type="InterPro" id="IPR050298">
    <property type="entry name" value="Gram-neg_bact_OMP"/>
</dbReference>
<sequence length="352" mass="38072">MKKTLAAAIISSVFASGASYAANIYQGEDGSEVNLYGRLGYNITDKATDDGDTNGEFDARLGLGGSQPINDQFSVIGWAEYQVNAAEAENSGGDSLSPRYVWAGIDGQEMGKVTGGRVASGLIMFTDIVDVFALSDIAAARQAEVVDGTAVQVFRQDATLQYQNSINGLDFSVGYIFGNNDKNAFGNSLDNGMNAALRYTLDLGQGGRLAPVLAYQYSEDKDGNEYNFWGVGATYSINAFTLGAEYSEDEVDAGGPSKSKDEVWEVVAIYDLNTDWTLRAGYRNLENTDGDELELKDTTLEAQYHLTSRSSLFTSYVFRDGKNGTNLSTGKAVNFGGDADEDFYQLGIRYEF</sequence>
<evidence type="ECO:0000256" key="8">
    <source>
        <dbReference type="ARBA" id="ARBA00023114"/>
    </source>
</evidence>
<dbReference type="Gene3D" id="2.40.160.10">
    <property type="entry name" value="Porin"/>
    <property type="match status" value="1"/>
</dbReference>
<feature type="signal peptide" evidence="11">
    <location>
        <begin position="1"/>
        <end position="21"/>
    </location>
</feature>
<dbReference type="EMBL" id="JWYV01000001">
    <property type="protein sequence ID" value="KKD01794.1"/>
    <property type="molecule type" value="Genomic_DNA"/>
</dbReference>